<dbReference type="Proteomes" id="UP001303160">
    <property type="component" value="Unassembled WGS sequence"/>
</dbReference>
<feature type="chain" id="PRO_5042981810" evidence="2">
    <location>
        <begin position="25"/>
        <end position="303"/>
    </location>
</feature>
<evidence type="ECO:0000313" key="4">
    <source>
        <dbReference type="Proteomes" id="UP001303160"/>
    </source>
</evidence>
<reference evidence="3" key="1">
    <citation type="journal article" date="2023" name="Mol. Phylogenet. Evol.">
        <title>Genome-scale phylogeny and comparative genomics of the fungal order Sordariales.</title>
        <authorList>
            <person name="Hensen N."/>
            <person name="Bonometti L."/>
            <person name="Westerberg I."/>
            <person name="Brannstrom I.O."/>
            <person name="Guillou S."/>
            <person name="Cros-Aarteil S."/>
            <person name="Calhoun S."/>
            <person name="Haridas S."/>
            <person name="Kuo A."/>
            <person name="Mondo S."/>
            <person name="Pangilinan J."/>
            <person name="Riley R."/>
            <person name="LaButti K."/>
            <person name="Andreopoulos B."/>
            <person name="Lipzen A."/>
            <person name="Chen C."/>
            <person name="Yan M."/>
            <person name="Daum C."/>
            <person name="Ng V."/>
            <person name="Clum A."/>
            <person name="Steindorff A."/>
            <person name="Ohm R.A."/>
            <person name="Martin F."/>
            <person name="Silar P."/>
            <person name="Natvig D.O."/>
            <person name="Lalanne C."/>
            <person name="Gautier V."/>
            <person name="Ament-Velasquez S.L."/>
            <person name="Kruys A."/>
            <person name="Hutchinson M.I."/>
            <person name="Powell A.J."/>
            <person name="Barry K."/>
            <person name="Miller A.N."/>
            <person name="Grigoriev I.V."/>
            <person name="Debuchy R."/>
            <person name="Gladieux P."/>
            <person name="Hiltunen Thoren M."/>
            <person name="Johannesson H."/>
        </authorList>
    </citation>
    <scope>NUCLEOTIDE SEQUENCE</scope>
    <source>
        <strain evidence="3">CBS 315.58</strain>
    </source>
</reference>
<proteinExistence type="predicted"/>
<evidence type="ECO:0000313" key="3">
    <source>
        <dbReference type="EMBL" id="KAK4200161.1"/>
    </source>
</evidence>
<evidence type="ECO:0000256" key="2">
    <source>
        <dbReference type="SAM" id="SignalP"/>
    </source>
</evidence>
<feature type="compositionally biased region" description="Basic and acidic residues" evidence="1">
    <location>
        <begin position="231"/>
        <end position="248"/>
    </location>
</feature>
<dbReference type="AlphaFoldDB" id="A0AAN6XIE7"/>
<feature type="signal peptide" evidence="2">
    <location>
        <begin position="1"/>
        <end position="24"/>
    </location>
</feature>
<accession>A0AAN6XIE7</accession>
<reference evidence="3" key="2">
    <citation type="submission" date="2023-05" db="EMBL/GenBank/DDBJ databases">
        <authorList>
            <consortium name="Lawrence Berkeley National Laboratory"/>
            <person name="Steindorff A."/>
            <person name="Hensen N."/>
            <person name="Bonometti L."/>
            <person name="Westerberg I."/>
            <person name="Brannstrom I.O."/>
            <person name="Guillou S."/>
            <person name="Cros-Aarteil S."/>
            <person name="Calhoun S."/>
            <person name="Haridas S."/>
            <person name="Kuo A."/>
            <person name="Mondo S."/>
            <person name="Pangilinan J."/>
            <person name="Riley R."/>
            <person name="Labutti K."/>
            <person name="Andreopoulos B."/>
            <person name="Lipzen A."/>
            <person name="Chen C."/>
            <person name="Yanf M."/>
            <person name="Daum C."/>
            <person name="Ng V."/>
            <person name="Clum A."/>
            <person name="Ohm R."/>
            <person name="Martin F."/>
            <person name="Silar P."/>
            <person name="Natvig D."/>
            <person name="Lalanne C."/>
            <person name="Gautier V."/>
            <person name="Ament-Velasquez S.L."/>
            <person name="Kruys A."/>
            <person name="Hutchinson M.I."/>
            <person name="Powell A.J."/>
            <person name="Barry K."/>
            <person name="Miller A.N."/>
            <person name="Grigoriev I.V."/>
            <person name="Debuchy R."/>
            <person name="Gladieux P."/>
            <person name="Thoren M.H."/>
            <person name="Johannesson H."/>
        </authorList>
    </citation>
    <scope>NUCLEOTIDE SEQUENCE</scope>
    <source>
        <strain evidence="3">CBS 315.58</strain>
    </source>
</reference>
<sequence>MARPRTSRPAHSLTFLSALIKCLSLSHRHQRWQAHMMKRPATTEANPSRAAALLHLRPAGLSCRVMVLDARQAERQAGFLQPAVGGKKVRALFGPYDCREGEQRDLSAHHHVDGVTGARIIPAASIGSGWLAAILLVRPQLLPFNGQAVFEAFIGPPKKTKKRFLDSFSGPGERRRIVTEAAWFDLAPANALPRILCSSLQKPSWRFDNKGLQRKPPLSGPVRSRGVSPRGEWRFGERPPDNHIERSLRPSYHPPKVSRVTTDCFFNQKVTSTCVPRCHGRVAAIILQGPHRSRSGMVRSRAI</sequence>
<keyword evidence="4" id="KW-1185">Reference proteome</keyword>
<gene>
    <name evidence="3" type="ORF">QBC40DRAFT_296927</name>
</gene>
<keyword evidence="2" id="KW-0732">Signal</keyword>
<name>A0AAN6XIE7_9PEZI</name>
<protein>
    <submittedName>
        <fullName evidence="3">Uncharacterized protein</fullName>
    </submittedName>
</protein>
<feature type="region of interest" description="Disordered" evidence="1">
    <location>
        <begin position="208"/>
        <end position="254"/>
    </location>
</feature>
<evidence type="ECO:0000256" key="1">
    <source>
        <dbReference type="SAM" id="MobiDB-lite"/>
    </source>
</evidence>
<comment type="caution">
    <text evidence="3">The sequence shown here is derived from an EMBL/GenBank/DDBJ whole genome shotgun (WGS) entry which is preliminary data.</text>
</comment>
<dbReference type="EMBL" id="MU863923">
    <property type="protein sequence ID" value="KAK4200161.1"/>
    <property type="molecule type" value="Genomic_DNA"/>
</dbReference>
<organism evidence="3 4">
    <name type="scientific">Triangularia verruculosa</name>
    <dbReference type="NCBI Taxonomy" id="2587418"/>
    <lineage>
        <taxon>Eukaryota</taxon>
        <taxon>Fungi</taxon>
        <taxon>Dikarya</taxon>
        <taxon>Ascomycota</taxon>
        <taxon>Pezizomycotina</taxon>
        <taxon>Sordariomycetes</taxon>
        <taxon>Sordariomycetidae</taxon>
        <taxon>Sordariales</taxon>
        <taxon>Podosporaceae</taxon>
        <taxon>Triangularia</taxon>
    </lineage>
</organism>